<organism evidence="2 3">
    <name type="scientific">Methylacidiphilum caldifontis</name>
    <dbReference type="NCBI Taxonomy" id="2795386"/>
    <lineage>
        <taxon>Bacteria</taxon>
        <taxon>Pseudomonadati</taxon>
        <taxon>Verrucomicrobiota</taxon>
        <taxon>Methylacidiphilae</taxon>
        <taxon>Methylacidiphilales</taxon>
        <taxon>Methylacidiphilaceae</taxon>
        <taxon>Methylacidiphilum (ex Ratnadevi et al. 2023)</taxon>
    </lineage>
</organism>
<feature type="transmembrane region" description="Helical" evidence="1">
    <location>
        <begin position="151"/>
        <end position="169"/>
    </location>
</feature>
<name>A0A4Y8PGG7_9BACT</name>
<accession>A0A4Y8PGG7</accession>
<reference evidence="2 3" key="1">
    <citation type="submission" date="2016-05" db="EMBL/GenBank/DDBJ databases">
        <title>Diversity and Homogeneity among Thermoacidophilic Verrucomicrobia Methanotrophs Linked with Geographical Origin.</title>
        <authorList>
            <person name="Erikstad H.-A."/>
            <person name="Smestad N.B."/>
            <person name="Ceballos R.M."/>
            <person name="Birkeland N.-K."/>
        </authorList>
    </citation>
    <scope>NUCLEOTIDE SEQUENCE [LARGE SCALE GENOMIC DNA]</scope>
    <source>
        <strain evidence="2 3">Phi</strain>
    </source>
</reference>
<feature type="transmembrane region" description="Helical" evidence="1">
    <location>
        <begin position="181"/>
        <end position="201"/>
    </location>
</feature>
<evidence type="ECO:0000256" key="1">
    <source>
        <dbReference type="SAM" id="Phobius"/>
    </source>
</evidence>
<comment type="caution">
    <text evidence="2">The sequence shown here is derived from an EMBL/GenBank/DDBJ whole genome shotgun (WGS) entry which is preliminary data.</text>
</comment>
<dbReference type="RefSeq" id="WP_134439232.1">
    <property type="nucleotide sequence ID" value="NZ_LXQC01000070.1"/>
</dbReference>
<keyword evidence="3" id="KW-1185">Reference proteome</keyword>
<keyword evidence="1" id="KW-1133">Transmembrane helix</keyword>
<dbReference type="EMBL" id="LXQC01000070">
    <property type="protein sequence ID" value="TFE71476.1"/>
    <property type="molecule type" value="Genomic_DNA"/>
</dbReference>
<sequence length="240" mass="27865">MFSVFLVVGLTIVLYFLSLMVLDKPLALGFNLAFSLIEIIMVARFINVMTLRNFFEGILQNHVGPVILLFFIPLVPVFLVLGLFIYGIRNGFPLMAALNSLGMAVLWPWFIYTWFAGMFSGLHSYHLWIVDGNHYYNSLPITLSYYLSNQIFWGYTFGDVVLNIHLSYFPWLSAAFTWEAIYGHVYESFVMGATVAVFLLPNDPERQRKYRRKRASCLNKLKCRWQMLHNPNTPPNRCDY</sequence>
<evidence type="ECO:0000313" key="3">
    <source>
        <dbReference type="Proteomes" id="UP000297713"/>
    </source>
</evidence>
<dbReference type="Proteomes" id="UP000297713">
    <property type="component" value="Unassembled WGS sequence"/>
</dbReference>
<evidence type="ECO:0000313" key="2">
    <source>
        <dbReference type="EMBL" id="TFE71476.1"/>
    </source>
</evidence>
<keyword evidence="1" id="KW-0472">Membrane</keyword>
<feature type="transmembrane region" description="Helical" evidence="1">
    <location>
        <begin position="28"/>
        <end position="46"/>
    </location>
</feature>
<keyword evidence="1" id="KW-0812">Transmembrane</keyword>
<dbReference type="AlphaFoldDB" id="A0A4Y8PGG7"/>
<protein>
    <submittedName>
        <fullName evidence="2">Uncharacterized protein</fullName>
    </submittedName>
</protein>
<proteinExistence type="predicted"/>
<feature type="transmembrane region" description="Helical" evidence="1">
    <location>
        <begin position="109"/>
        <end position="130"/>
    </location>
</feature>
<feature type="transmembrane region" description="Helical" evidence="1">
    <location>
        <begin position="5"/>
        <end position="22"/>
    </location>
</feature>
<gene>
    <name evidence="2" type="ORF">A7Q10_10910</name>
</gene>
<feature type="transmembrane region" description="Helical" evidence="1">
    <location>
        <begin position="66"/>
        <end position="89"/>
    </location>
</feature>